<feature type="domain" description="Glycosyl transferase family 1" evidence="1">
    <location>
        <begin position="260"/>
        <end position="417"/>
    </location>
</feature>
<evidence type="ECO:0000313" key="2">
    <source>
        <dbReference type="EMBL" id="HJC88864.1"/>
    </source>
</evidence>
<dbReference type="InterPro" id="IPR001296">
    <property type="entry name" value="Glyco_trans_1"/>
</dbReference>
<dbReference type="Gene3D" id="3.40.50.2000">
    <property type="entry name" value="Glycogen Phosphorylase B"/>
    <property type="match status" value="2"/>
</dbReference>
<dbReference type="Proteomes" id="UP000823922">
    <property type="component" value="Unassembled WGS sequence"/>
</dbReference>
<reference evidence="2" key="1">
    <citation type="journal article" date="2021" name="PeerJ">
        <title>Extensive microbial diversity within the chicken gut microbiome revealed by metagenomics and culture.</title>
        <authorList>
            <person name="Gilroy R."/>
            <person name="Ravi A."/>
            <person name="Getino M."/>
            <person name="Pursley I."/>
            <person name="Horton D.L."/>
            <person name="Alikhan N.F."/>
            <person name="Baker D."/>
            <person name="Gharbi K."/>
            <person name="Hall N."/>
            <person name="Watson M."/>
            <person name="Adriaenssens E.M."/>
            <person name="Foster-Nyarko E."/>
            <person name="Jarju S."/>
            <person name="Secka A."/>
            <person name="Antonio M."/>
            <person name="Oren A."/>
            <person name="Chaudhuri R.R."/>
            <person name="La Ragione R."/>
            <person name="Hildebrand F."/>
            <person name="Pallen M.J."/>
        </authorList>
    </citation>
    <scope>NUCLEOTIDE SEQUENCE</scope>
    <source>
        <strain evidence="2">ChiBcec1-1630</strain>
    </source>
</reference>
<organism evidence="2 3">
    <name type="scientific">Candidatus Eisenbergiella intestinigallinarum</name>
    <dbReference type="NCBI Taxonomy" id="2838549"/>
    <lineage>
        <taxon>Bacteria</taxon>
        <taxon>Bacillati</taxon>
        <taxon>Bacillota</taxon>
        <taxon>Clostridia</taxon>
        <taxon>Lachnospirales</taxon>
        <taxon>Lachnospiraceae</taxon>
        <taxon>Eisenbergiella</taxon>
    </lineage>
</organism>
<reference evidence="2" key="2">
    <citation type="submission" date="2021-04" db="EMBL/GenBank/DDBJ databases">
        <authorList>
            <person name="Gilroy R."/>
        </authorList>
    </citation>
    <scope>NUCLEOTIDE SEQUENCE</scope>
    <source>
        <strain evidence="2">ChiBcec1-1630</strain>
    </source>
</reference>
<accession>A0A9D2QMM6</accession>
<dbReference type="InterPro" id="IPR050194">
    <property type="entry name" value="Glycosyltransferase_grp1"/>
</dbReference>
<evidence type="ECO:0000313" key="3">
    <source>
        <dbReference type="Proteomes" id="UP000823922"/>
    </source>
</evidence>
<dbReference type="AlphaFoldDB" id="A0A9D2QMM6"/>
<dbReference type="CDD" id="cd03801">
    <property type="entry name" value="GT4_PimA-like"/>
    <property type="match status" value="1"/>
</dbReference>
<sequence length="468" mass="52317">MRILWLLNICPPAAAEALGIDYSVREGWITGALNRYLRAEAEPADVLSHTLEIGLCFPFEGADGELSCVRRLYPMTDQGKGEGLKTALYGFREDLKRPELYDSGLERRFAGILADFKPDLVHIFGTEFPHALAMVRAFQKPERTLVSIQGLVGACAESYMADLPDYVRRSVTLRDFLRKDSLRQQQEKFRIRGIREKEVLSSCGHVAGRTRFDREGALSCNPKLKYHKLNETMRACFYEGSWRREKCRSFEIFASQGDYPLKGFHYLLAAMPEILQEFPQAHISVAGISITGYGTLKEKLKISGYGKYLRDLMKVHDLEGRVSVLGNLTDSQMKEAYLNSHVFVCPSALENSPNSLGEAMLLGVPCVASRTGGIPDMAKGDKSALFFEKGNVHELAACILRIFRDDALAESLSEQARVRGRQNHDGDANYRRLLEIYREILGEGPKSLAVGDPQAWCGSNMAGTEEKA</sequence>
<dbReference type="GO" id="GO:0016757">
    <property type="term" value="F:glycosyltransferase activity"/>
    <property type="evidence" value="ECO:0007669"/>
    <property type="project" value="InterPro"/>
</dbReference>
<comment type="caution">
    <text evidence="2">The sequence shown here is derived from an EMBL/GenBank/DDBJ whole genome shotgun (WGS) entry which is preliminary data.</text>
</comment>
<dbReference type="EMBL" id="DWVS01000329">
    <property type="protein sequence ID" value="HJC88864.1"/>
    <property type="molecule type" value="Genomic_DNA"/>
</dbReference>
<dbReference type="SUPFAM" id="SSF53756">
    <property type="entry name" value="UDP-Glycosyltransferase/glycogen phosphorylase"/>
    <property type="match status" value="1"/>
</dbReference>
<name>A0A9D2QMM6_9FIRM</name>
<gene>
    <name evidence="2" type="ORF">H9926_12715</name>
</gene>
<proteinExistence type="predicted"/>
<dbReference type="PANTHER" id="PTHR45947">
    <property type="entry name" value="SULFOQUINOVOSYL TRANSFERASE SQD2"/>
    <property type="match status" value="1"/>
</dbReference>
<dbReference type="PANTHER" id="PTHR45947:SF3">
    <property type="entry name" value="SULFOQUINOVOSYL TRANSFERASE SQD2"/>
    <property type="match status" value="1"/>
</dbReference>
<dbReference type="Pfam" id="PF00534">
    <property type="entry name" value="Glycos_transf_1"/>
    <property type="match status" value="1"/>
</dbReference>
<protein>
    <submittedName>
        <fullName evidence="2">Glycosyltransferase family 4 protein</fullName>
    </submittedName>
</protein>
<evidence type="ECO:0000259" key="1">
    <source>
        <dbReference type="Pfam" id="PF00534"/>
    </source>
</evidence>